<reference evidence="5" key="2">
    <citation type="journal article" date="2019" name="Genome Biol. Evol.">
        <title>Day and night: Metabolic profiles and evolutionary relationships of six axenic non-marine cyanobacteria.</title>
        <authorList>
            <person name="Will S.E."/>
            <person name="Henke P."/>
            <person name="Boedeker C."/>
            <person name="Huang S."/>
            <person name="Brinkmann H."/>
            <person name="Rohde M."/>
            <person name="Jarek M."/>
            <person name="Friedl T."/>
            <person name="Seufert S."/>
            <person name="Schumacher M."/>
            <person name="Overmann J."/>
            <person name="Neumann-Schaal M."/>
            <person name="Petersen J."/>
        </authorList>
    </citation>
    <scope>NUCLEOTIDE SEQUENCE [LARGE SCALE GENOMIC DNA]</scope>
    <source>
        <strain evidence="5">PCC 7102</strain>
    </source>
</reference>
<dbReference type="GO" id="GO:0051213">
    <property type="term" value="F:dioxygenase activity"/>
    <property type="evidence" value="ECO:0007669"/>
    <property type="project" value="UniProtKB-KW"/>
</dbReference>
<dbReference type="PANTHER" id="PTHR10696">
    <property type="entry name" value="GAMMA-BUTYROBETAINE HYDROXYLASE-RELATED"/>
    <property type="match status" value="1"/>
</dbReference>
<sequence>MQNLPISISKDIQFRFLRDDEKTYSTSEKELPLVVEPVQETSFAHLSRLLAENGAEFNKLLDKYGAVLFRGFDIKDGNQFQKVLEFLNIQLESVYHFGSAHRVRITDKVFTSSEAPPNTVIAPHNELNMVPWRPNLLAFFCQVQPDVYGETPIINTERLFNNLSPSLQHKIANYPQRFVRYVPEHLLGLVFEGLSKHEISKLITEQGFDFNWEEDGSLNFECSYITLFSHPRTSRLCFCLSIVDCLVSREWYKNISQRYSLAKRLYYNWLPASLYKQYQQRLTTAATVVDGSQKRTSTLNAYFVNGDNECITITEAEAKELGKAEWKNAAIFQWKQGDILLIDNLQVAHSRLNTAQKRKILTAFGNMCNIRDMTPATLGLASAKELKASKIL</sequence>
<dbReference type="EMBL" id="RSCL01000008">
    <property type="protein sequence ID" value="RUT05585.1"/>
    <property type="molecule type" value="Genomic_DNA"/>
</dbReference>
<dbReference type="Gene3D" id="3.60.130.10">
    <property type="entry name" value="Clavaminate synthase-like"/>
    <property type="match status" value="1"/>
</dbReference>
<keyword evidence="3" id="KW-0045">Antibiotic biosynthesis</keyword>
<keyword evidence="5" id="KW-0223">Dioxygenase</keyword>
<dbReference type="AlphaFoldDB" id="A0A3S5K388"/>
<keyword evidence="6" id="KW-1185">Reference proteome</keyword>
<evidence type="ECO:0000259" key="4">
    <source>
        <dbReference type="Pfam" id="PF02668"/>
    </source>
</evidence>
<keyword evidence="2" id="KW-0560">Oxidoreductase</keyword>
<evidence type="ECO:0000256" key="2">
    <source>
        <dbReference type="ARBA" id="ARBA00023002"/>
    </source>
</evidence>
<gene>
    <name evidence="5" type="ORF">DSM106972_035920</name>
</gene>
<name>A0A3S5K388_9CYAN</name>
<accession>A0A3S5K388</accession>
<dbReference type="OrthoDB" id="9769888at2"/>
<dbReference type="InterPro" id="IPR042098">
    <property type="entry name" value="TauD-like_sf"/>
</dbReference>
<dbReference type="InterPro" id="IPR003819">
    <property type="entry name" value="TauD/TfdA-like"/>
</dbReference>
<protein>
    <submittedName>
        <fullName evidence="5">Taurine dioxygenase</fullName>
    </submittedName>
</protein>
<dbReference type="Pfam" id="PF02668">
    <property type="entry name" value="TauD"/>
    <property type="match status" value="1"/>
</dbReference>
<evidence type="ECO:0000256" key="3">
    <source>
        <dbReference type="ARBA" id="ARBA00023194"/>
    </source>
</evidence>
<comment type="caution">
    <text evidence="5">The sequence shown here is derived from an EMBL/GenBank/DDBJ whole genome shotgun (WGS) entry which is preliminary data.</text>
</comment>
<comment type="cofactor">
    <cofactor evidence="1">
        <name>Fe(2+)</name>
        <dbReference type="ChEBI" id="CHEBI:29033"/>
    </cofactor>
</comment>
<dbReference type="Proteomes" id="UP000271624">
    <property type="component" value="Unassembled WGS sequence"/>
</dbReference>
<dbReference type="PANTHER" id="PTHR10696:SF56">
    <property type="entry name" value="TAUD_TFDA-LIKE DOMAIN-CONTAINING PROTEIN"/>
    <property type="match status" value="1"/>
</dbReference>
<dbReference type="RefSeq" id="WP_127082052.1">
    <property type="nucleotide sequence ID" value="NZ_RSCL01000008.1"/>
</dbReference>
<evidence type="ECO:0000313" key="6">
    <source>
        <dbReference type="Proteomes" id="UP000271624"/>
    </source>
</evidence>
<evidence type="ECO:0000256" key="1">
    <source>
        <dbReference type="ARBA" id="ARBA00001954"/>
    </source>
</evidence>
<dbReference type="GO" id="GO:0017000">
    <property type="term" value="P:antibiotic biosynthetic process"/>
    <property type="evidence" value="ECO:0007669"/>
    <property type="project" value="UniProtKB-KW"/>
</dbReference>
<proteinExistence type="predicted"/>
<reference evidence="5" key="1">
    <citation type="submission" date="2018-12" db="EMBL/GenBank/DDBJ databases">
        <authorList>
            <person name="Will S."/>
            <person name="Neumann-Schaal M."/>
            <person name="Henke P."/>
        </authorList>
    </citation>
    <scope>NUCLEOTIDE SEQUENCE</scope>
    <source>
        <strain evidence="5">PCC 7102</strain>
    </source>
</reference>
<dbReference type="InterPro" id="IPR050411">
    <property type="entry name" value="AlphaKG_dependent_hydroxylases"/>
</dbReference>
<dbReference type="SUPFAM" id="SSF51197">
    <property type="entry name" value="Clavaminate synthase-like"/>
    <property type="match status" value="1"/>
</dbReference>
<feature type="domain" description="TauD/TfdA-like" evidence="4">
    <location>
        <begin position="40"/>
        <end position="182"/>
    </location>
</feature>
<organism evidence="5 6">
    <name type="scientific">Dulcicalothrix desertica PCC 7102</name>
    <dbReference type="NCBI Taxonomy" id="232991"/>
    <lineage>
        <taxon>Bacteria</taxon>
        <taxon>Bacillati</taxon>
        <taxon>Cyanobacteriota</taxon>
        <taxon>Cyanophyceae</taxon>
        <taxon>Nostocales</taxon>
        <taxon>Calotrichaceae</taxon>
        <taxon>Dulcicalothrix</taxon>
    </lineage>
</organism>
<evidence type="ECO:0000313" key="5">
    <source>
        <dbReference type="EMBL" id="RUT05585.1"/>
    </source>
</evidence>